<dbReference type="GO" id="GO:0005737">
    <property type="term" value="C:cytoplasm"/>
    <property type="evidence" value="ECO:0007669"/>
    <property type="project" value="UniProtKB-SubCell"/>
</dbReference>
<dbReference type="InterPro" id="IPR001650">
    <property type="entry name" value="Helicase_C-like"/>
</dbReference>
<proteinExistence type="inferred from homology"/>
<dbReference type="Pfam" id="PF04408">
    <property type="entry name" value="WHD_HA2"/>
    <property type="match status" value="1"/>
</dbReference>
<feature type="domain" description="Helicase C-terminal" evidence="14">
    <location>
        <begin position="804"/>
        <end position="981"/>
    </location>
</feature>
<feature type="region of interest" description="Disordered" evidence="12">
    <location>
        <begin position="174"/>
        <end position="212"/>
    </location>
</feature>
<organism evidence="15 16">
    <name type="scientific">Bos mutus grunniens</name>
    <name type="common">Wild yak</name>
    <name type="synonym">Bos grunniens</name>
    <dbReference type="NCBI Taxonomy" id="30521"/>
    <lineage>
        <taxon>Eukaryota</taxon>
        <taxon>Metazoa</taxon>
        <taxon>Chordata</taxon>
        <taxon>Craniata</taxon>
        <taxon>Vertebrata</taxon>
        <taxon>Euteleostomi</taxon>
        <taxon>Mammalia</taxon>
        <taxon>Eutheria</taxon>
        <taxon>Laurasiatheria</taxon>
        <taxon>Artiodactyla</taxon>
        <taxon>Ruminantia</taxon>
        <taxon>Pecora</taxon>
        <taxon>Bovidae</taxon>
        <taxon>Bovinae</taxon>
        <taxon>Bos</taxon>
    </lineage>
</organism>
<feature type="region of interest" description="Disordered" evidence="12">
    <location>
        <begin position="457"/>
        <end position="481"/>
    </location>
</feature>
<keyword evidence="8 11" id="KW-0648">Protein biosynthesis</keyword>
<dbReference type="CDD" id="cd18791">
    <property type="entry name" value="SF2_C_RHA"/>
    <property type="match status" value="1"/>
</dbReference>
<reference evidence="15" key="1">
    <citation type="submission" date="2019-05" db="EMBL/GenBank/DDBJ databases">
        <authorList>
            <person name="Zhang S."/>
            <person name="Liu J."/>
        </authorList>
    </citation>
    <scope>NUCLEOTIDE SEQUENCE [LARGE SCALE GENOMIC DNA]</scope>
</reference>
<dbReference type="InterPro" id="IPR002464">
    <property type="entry name" value="DNA/RNA_helicase_DEAH_CS"/>
</dbReference>
<evidence type="ECO:0000256" key="10">
    <source>
        <dbReference type="ARBA" id="ARBA00047984"/>
    </source>
</evidence>
<dbReference type="InterPro" id="IPR027417">
    <property type="entry name" value="P-loop_NTPase"/>
</dbReference>
<dbReference type="FunFam" id="1.20.120.1080:FF:000002">
    <property type="entry name" value="Putative ATP-dependent RNA helicase DHX36"/>
    <property type="match status" value="1"/>
</dbReference>
<dbReference type="HAMAP" id="MF_03068">
    <property type="entry name" value="DHX29"/>
    <property type="match status" value="1"/>
</dbReference>
<dbReference type="PROSITE" id="PS51194">
    <property type="entry name" value="HELICASE_CTER"/>
    <property type="match status" value="1"/>
</dbReference>
<dbReference type="SMART" id="SM00490">
    <property type="entry name" value="HELICc"/>
    <property type="match status" value="1"/>
</dbReference>
<evidence type="ECO:0000313" key="15">
    <source>
        <dbReference type="Ensembl" id="ENSBGRP00000035181.1"/>
    </source>
</evidence>
<comment type="subunit">
    <text evidence="11">Part of the 43S pre-initiation complex (PIC) that contains at least Met-tRNA, EIF1, EIF1A (EIF1AX or EIF1AY), EIF2S1, EIF2S2, EIF2S3, EIF3A, EIF3B, EIF3C, EIF3D, EIF3E, EIF3F, EIF3G, EIF3H, EIF3I, EIF3J, EIF3K, EIF3L, EIF3M, DHX29 and the 40S ribosomal subunit.</text>
</comment>
<dbReference type="GO" id="GO:0003723">
    <property type="term" value="F:RNA binding"/>
    <property type="evidence" value="ECO:0007669"/>
    <property type="project" value="TreeGrafter"/>
</dbReference>
<comment type="similarity">
    <text evidence="1 11">Belongs to the DEAD box helicase family. DEAH subfamily.</text>
</comment>
<dbReference type="InterPro" id="IPR048333">
    <property type="entry name" value="HA2_WH"/>
</dbReference>
<evidence type="ECO:0000256" key="9">
    <source>
        <dbReference type="ARBA" id="ARBA00023054"/>
    </source>
</evidence>
<dbReference type="Pfam" id="PF26026">
    <property type="entry name" value="RNA_hel_CTD"/>
    <property type="match status" value="1"/>
</dbReference>
<dbReference type="GO" id="GO:0045948">
    <property type="term" value="P:positive regulation of translational initiation"/>
    <property type="evidence" value="ECO:0007669"/>
    <property type="project" value="UniProtKB-UniRule"/>
</dbReference>
<evidence type="ECO:0000256" key="8">
    <source>
        <dbReference type="ARBA" id="ARBA00022917"/>
    </source>
</evidence>
<keyword evidence="6 11" id="KW-0347">Helicase</keyword>
<sequence>MGGKNKKHKTPGAAAVRAAVSASRAKSSEAGATGEAQNKKPVSRPSPAAAASTREPRVKQGPKIYSFNSANDSGGPANLDKSILKVVINNKLEQKIIGVINEHKKQNNNKGVISGRLTAKKLQDLYMALQAFSFKTKDIEDAMTNTLLHGGDLHSALDWLCLNLSDDALPEGFSQEFEEQQPKSRPKFQYPQTQATISPPLQPKTKKREEDPKIMNERYLHLAAKLLDAKEQAAAFKLEKKKQGQKEAQEKIRKFQREMETLEDHPVFNPAIKISYQQNERKKPPVVTEGESALNFNLFEKSAAAPEEEKEKKKEPHDVRNFDYTARSWTGKSPKQFLIDWVRKNLPKSPNPSFEKVAVGRYWKCRVRVIKSEDDVLVVCPTILTEDGMQAQHLGATLALYRLVKGQSVHQLLPPTYRDVWLEWSDAEKKKEELNKMETNKPRDLFIAKLLNKLKQQQQQQQQHSENKRENSEDPEESWENLVSDEDFSALSLESEKVEDLEPVRNLFRKLQSTPKYQRLLKERQQLPVFKHRSSVVETLKRHRVVVVAGETGSGKSTQVPHFLLEDLLLNEWGTTKCNIVCTQPRRISAVSLATRVCDELGCENGPGGKNSLCGYQIRMESRASESTRLLYCTTGVLLRKLQEDGLLTNVSHVIVDEVHERSVQSDFLLIILKEILQKRSDLHLILMSATVDCEKFSTYFTHCPILRISGRSYPVEVFHLEDIIEETGFVLEKDSEYCQKFLEEEEEITINVTTKAGGIKKYQEYIPVQTGTSADLNPFYQKYSSRTQHAILYMNPHKINLDLILELLTYLDRSPQFKNVEGAVLIFLPGLAHIQQLYDLLSTDRRFFSERYKVIALHSILSTQDQAAAFTLPPQGVRKIVLATNIAETGITIPDVVFVIDTGRTKENKYHESSQMSSLVETFVSKASALQRQGRAGRVRDGFCFRMYTRERFEGFMDYSVPEILRVPLEELCLHIMKCNLGSPEDFLSKALDPPQLQVISNAMNLLRKIGACELNEPKLTPLGQHLAALPVNVKIGKMLIFGAIFGCLDPVATLAAVMTEKSPFITPIGRKDEADLAKSALAMADSDHLTIYNAYLGWKKARQEGGYRSEIAYCRKNFLNRTSLLTLEDVKQELIKLVKAAGFLSSTTSNTFEGNRATQTLSFQEIALLKAVLTAGLYDNVGKIIYTKSVDITEKLACIVETAQGKAQVHPSSVNRDLQIYGWLLYQEKIRYARVYLRETTLITPFPVLLFGGDIEVQHRERLISVDGWIYFQAPVKIAVIFKQLRVLIDSVLRKKLENPKMSLENDKILQIITELIKTENNN</sequence>
<evidence type="ECO:0000313" key="16">
    <source>
        <dbReference type="Proteomes" id="UP000694520"/>
    </source>
</evidence>
<comment type="function">
    <text evidence="11">ATP-binding RNA helicase involved in translation initiation. Part of the 43S pre-initiation complex that is required for efficient initiation on mRNAs of higher eukaryotes with structured 5'-UTRs by promoting efficient NTPase-dependent 48S complex formation. Specifically binds to the 40S ribosome near the mRNA entrance. Does not possess a processive helicase activity.</text>
</comment>
<dbReference type="FunFam" id="3.40.50.300:FF:000325">
    <property type="entry name" value="ATP-dependent RNA helicase DHX29"/>
    <property type="match status" value="1"/>
</dbReference>
<dbReference type="PROSITE" id="PS00690">
    <property type="entry name" value="DEAH_ATP_HELICASE"/>
    <property type="match status" value="1"/>
</dbReference>
<keyword evidence="5 11" id="KW-0378">Hydrolase</keyword>
<dbReference type="PANTHER" id="PTHR18934:SF264">
    <property type="entry name" value="ATP-DEPENDENT RNA HELICASE DHX29"/>
    <property type="match status" value="1"/>
</dbReference>
<evidence type="ECO:0000256" key="5">
    <source>
        <dbReference type="ARBA" id="ARBA00022801"/>
    </source>
</evidence>
<feature type="compositionally biased region" description="Low complexity" evidence="12">
    <location>
        <begin position="43"/>
        <end position="53"/>
    </location>
</feature>
<feature type="coiled-coil region" evidence="11">
    <location>
        <begin position="238"/>
        <end position="265"/>
    </location>
</feature>
<dbReference type="InterPro" id="IPR014001">
    <property type="entry name" value="Helicase_ATP-bd"/>
</dbReference>
<keyword evidence="3 11" id="KW-0396">Initiation factor</keyword>
<dbReference type="InterPro" id="IPR007502">
    <property type="entry name" value="Helicase-assoc_dom"/>
</dbReference>
<evidence type="ECO:0000256" key="12">
    <source>
        <dbReference type="SAM" id="MobiDB-lite"/>
    </source>
</evidence>
<dbReference type="EC" id="3.6.4.13" evidence="11"/>
<keyword evidence="4 11" id="KW-0547">Nucleotide-binding</keyword>
<comment type="subcellular location">
    <subcellularLocation>
        <location evidence="11">Cytoplasm</location>
    </subcellularLocation>
</comment>
<evidence type="ECO:0000256" key="7">
    <source>
        <dbReference type="ARBA" id="ARBA00022840"/>
    </source>
</evidence>
<dbReference type="GO" id="GO:0003743">
    <property type="term" value="F:translation initiation factor activity"/>
    <property type="evidence" value="ECO:0007669"/>
    <property type="project" value="UniProtKB-KW"/>
</dbReference>
<dbReference type="GeneTree" id="ENSGT00940000157286"/>
<evidence type="ECO:0000256" key="2">
    <source>
        <dbReference type="ARBA" id="ARBA00022490"/>
    </source>
</evidence>
<gene>
    <name evidence="11 15" type="primary">DHX29</name>
</gene>
<dbReference type="Pfam" id="PF00271">
    <property type="entry name" value="Helicase_C"/>
    <property type="match status" value="1"/>
</dbReference>
<dbReference type="Pfam" id="PF07717">
    <property type="entry name" value="OB_NTP_bind"/>
    <property type="match status" value="1"/>
</dbReference>
<name>A0A8B9YC99_BOSMU</name>
<dbReference type="InterPro" id="IPR059023">
    <property type="entry name" value="RNA_hel_CTD"/>
</dbReference>
<feature type="domain" description="Helicase ATP-binding" evidence="13">
    <location>
        <begin position="537"/>
        <end position="710"/>
    </location>
</feature>
<accession>A0A8B9YC99</accession>
<dbReference type="SMART" id="SM00487">
    <property type="entry name" value="DEXDc"/>
    <property type="match status" value="1"/>
</dbReference>
<evidence type="ECO:0000259" key="14">
    <source>
        <dbReference type="PROSITE" id="PS51194"/>
    </source>
</evidence>
<keyword evidence="2 11" id="KW-0963">Cytoplasm</keyword>
<evidence type="ECO:0000256" key="6">
    <source>
        <dbReference type="ARBA" id="ARBA00022806"/>
    </source>
</evidence>
<dbReference type="Gene3D" id="1.20.120.1080">
    <property type="match status" value="1"/>
</dbReference>
<dbReference type="SUPFAM" id="SSF52540">
    <property type="entry name" value="P-loop containing nucleoside triphosphate hydrolases"/>
    <property type="match status" value="1"/>
</dbReference>
<keyword evidence="16" id="KW-1185">Reference proteome</keyword>
<keyword evidence="9 11" id="KW-0175">Coiled coil</keyword>
<dbReference type="FunFam" id="3.40.50.300:FF:000500">
    <property type="entry name" value="ATP-dependent RNA helicase DHX29"/>
    <property type="match status" value="1"/>
</dbReference>
<keyword evidence="7 11" id="KW-0067">ATP-binding</keyword>
<dbReference type="GO" id="GO:0005524">
    <property type="term" value="F:ATP binding"/>
    <property type="evidence" value="ECO:0007669"/>
    <property type="project" value="UniProtKB-UniRule"/>
</dbReference>
<feature type="compositionally biased region" description="Polar residues" evidence="12">
    <location>
        <begin position="190"/>
        <end position="199"/>
    </location>
</feature>
<dbReference type="Ensembl" id="ENSBGRT00000040679.1">
    <property type="protein sequence ID" value="ENSBGRP00000035181.1"/>
    <property type="gene ID" value="ENSBGRG00000021604.1"/>
</dbReference>
<dbReference type="Pfam" id="PF00270">
    <property type="entry name" value="DEAD"/>
    <property type="match status" value="1"/>
</dbReference>
<evidence type="ECO:0000256" key="1">
    <source>
        <dbReference type="ARBA" id="ARBA00008792"/>
    </source>
</evidence>
<evidence type="ECO:0000256" key="11">
    <source>
        <dbReference type="HAMAP-Rule" id="MF_03068"/>
    </source>
</evidence>
<dbReference type="InterPro" id="IPR056328">
    <property type="entry name" value="DSRM_DHX29"/>
</dbReference>
<feature type="region of interest" description="Disordered" evidence="12">
    <location>
        <begin position="1"/>
        <end position="71"/>
    </location>
</feature>
<dbReference type="GO" id="GO:0003724">
    <property type="term" value="F:RNA helicase activity"/>
    <property type="evidence" value="ECO:0007669"/>
    <property type="project" value="UniProtKB-UniRule"/>
</dbReference>
<dbReference type="InterPro" id="IPR034730">
    <property type="entry name" value="DHX29"/>
</dbReference>
<evidence type="ECO:0000259" key="13">
    <source>
        <dbReference type="PROSITE" id="PS51192"/>
    </source>
</evidence>
<dbReference type="Proteomes" id="UP000694520">
    <property type="component" value="Chromosome 23"/>
</dbReference>
<protein>
    <recommendedName>
        <fullName evidence="11">ATP-dependent RNA helicase DHX29</fullName>
        <ecNumber evidence="11">3.6.4.13</ecNumber>
    </recommendedName>
    <alternativeName>
        <fullName evidence="11">DEAH box protein 29</fullName>
    </alternativeName>
</protein>
<dbReference type="PANTHER" id="PTHR18934">
    <property type="entry name" value="ATP-DEPENDENT RNA HELICASE"/>
    <property type="match status" value="1"/>
</dbReference>
<dbReference type="PROSITE" id="PS51192">
    <property type="entry name" value="HELICASE_ATP_BIND_1"/>
    <property type="match status" value="1"/>
</dbReference>
<dbReference type="InterPro" id="IPR011709">
    <property type="entry name" value="DEAD-box_helicase_OB_fold"/>
</dbReference>
<dbReference type="Gene3D" id="3.40.50.300">
    <property type="entry name" value="P-loop containing nucleotide triphosphate hydrolases"/>
    <property type="match status" value="2"/>
</dbReference>
<dbReference type="GO" id="GO:0016818">
    <property type="term" value="F:hydrolase activity, acting on acid anhydrides, in phosphorus-containing anhydrides"/>
    <property type="evidence" value="ECO:0007669"/>
    <property type="project" value="UniProtKB-UniRule"/>
</dbReference>
<dbReference type="SMART" id="SM00847">
    <property type="entry name" value="HA2"/>
    <property type="match status" value="1"/>
</dbReference>
<comment type="catalytic activity">
    <reaction evidence="10 11">
        <text>ATP + H2O = ADP + phosphate + H(+)</text>
        <dbReference type="Rhea" id="RHEA:13065"/>
        <dbReference type="ChEBI" id="CHEBI:15377"/>
        <dbReference type="ChEBI" id="CHEBI:15378"/>
        <dbReference type="ChEBI" id="CHEBI:30616"/>
        <dbReference type="ChEBI" id="CHEBI:43474"/>
        <dbReference type="ChEBI" id="CHEBI:456216"/>
        <dbReference type="EC" id="3.6.4.13"/>
    </reaction>
</comment>
<dbReference type="Pfam" id="PF24385">
    <property type="entry name" value="DSRM_DHX29"/>
    <property type="match status" value="1"/>
</dbReference>
<dbReference type="Pfam" id="PF24899">
    <property type="entry name" value="UBA_DHX29"/>
    <property type="match status" value="1"/>
</dbReference>
<feature type="compositionally biased region" description="Basic residues" evidence="12">
    <location>
        <begin position="1"/>
        <end position="10"/>
    </location>
</feature>
<dbReference type="Pfam" id="PF21010">
    <property type="entry name" value="HA2_C"/>
    <property type="match status" value="1"/>
</dbReference>
<reference evidence="15" key="3">
    <citation type="submission" date="2025-09" db="UniProtKB">
        <authorList>
            <consortium name="Ensembl"/>
        </authorList>
    </citation>
    <scope>IDENTIFICATION</scope>
</reference>
<feature type="compositionally biased region" description="Low complexity" evidence="12">
    <location>
        <begin position="13"/>
        <end position="25"/>
    </location>
</feature>
<dbReference type="CDD" id="cd17975">
    <property type="entry name" value="DEXHc_DHX29"/>
    <property type="match status" value="1"/>
</dbReference>
<evidence type="ECO:0000256" key="4">
    <source>
        <dbReference type="ARBA" id="ARBA00022741"/>
    </source>
</evidence>
<dbReference type="InterPro" id="IPR011545">
    <property type="entry name" value="DEAD/DEAH_box_helicase_dom"/>
</dbReference>
<dbReference type="InterPro" id="IPR056890">
    <property type="entry name" value="UBA_DHX29-like"/>
</dbReference>
<evidence type="ECO:0000256" key="3">
    <source>
        <dbReference type="ARBA" id="ARBA00022540"/>
    </source>
</evidence>
<reference evidence="15" key="2">
    <citation type="submission" date="2025-08" db="UniProtKB">
        <authorList>
            <consortium name="Ensembl"/>
        </authorList>
    </citation>
    <scope>IDENTIFICATION</scope>
</reference>